<evidence type="ECO:0000256" key="3">
    <source>
        <dbReference type="SAM" id="SignalP"/>
    </source>
</evidence>
<accession>A0AAN6RQE0</accession>
<evidence type="ECO:0000313" key="6">
    <source>
        <dbReference type="Proteomes" id="UP001303889"/>
    </source>
</evidence>
<dbReference type="Pfam" id="PF24883">
    <property type="entry name" value="NPHP3_N"/>
    <property type="match status" value="1"/>
</dbReference>
<proteinExistence type="predicted"/>
<reference evidence="5" key="2">
    <citation type="submission" date="2023-05" db="EMBL/GenBank/DDBJ databases">
        <authorList>
            <consortium name="Lawrence Berkeley National Laboratory"/>
            <person name="Steindorff A."/>
            <person name="Hensen N."/>
            <person name="Bonometti L."/>
            <person name="Westerberg I."/>
            <person name="Brannstrom I.O."/>
            <person name="Guillou S."/>
            <person name="Cros-Aarteil S."/>
            <person name="Calhoun S."/>
            <person name="Haridas S."/>
            <person name="Kuo A."/>
            <person name="Mondo S."/>
            <person name="Pangilinan J."/>
            <person name="Riley R."/>
            <person name="Labutti K."/>
            <person name="Andreopoulos B."/>
            <person name="Lipzen A."/>
            <person name="Chen C."/>
            <person name="Yanf M."/>
            <person name="Daum C."/>
            <person name="Ng V."/>
            <person name="Clum A."/>
            <person name="Ohm R."/>
            <person name="Martin F."/>
            <person name="Silar P."/>
            <person name="Natvig D."/>
            <person name="Lalanne C."/>
            <person name="Gautier V."/>
            <person name="Ament-Velasquez S.L."/>
            <person name="Kruys A."/>
            <person name="Hutchinson M.I."/>
            <person name="Powell A.J."/>
            <person name="Barry K."/>
            <person name="Miller A.N."/>
            <person name="Grigoriev I.V."/>
            <person name="Debuchy R."/>
            <person name="Gladieux P."/>
            <person name="Thoren M.H."/>
            <person name="Johannesson H."/>
        </authorList>
    </citation>
    <scope>NUCLEOTIDE SEQUENCE</scope>
    <source>
        <strain evidence="5">CBS 103.79</strain>
    </source>
</reference>
<protein>
    <recommendedName>
        <fullName evidence="4">Nephrocystin 3-like N-terminal domain-containing protein</fullName>
    </recommendedName>
</protein>
<feature type="compositionally biased region" description="Basic residues" evidence="2">
    <location>
        <begin position="41"/>
        <end position="52"/>
    </location>
</feature>
<dbReference type="InterPro" id="IPR056884">
    <property type="entry name" value="NPHP3-like_N"/>
</dbReference>
<evidence type="ECO:0000313" key="5">
    <source>
        <dbReference type="EMBL" id="KAK3898311.1"/>
    </source>
</evidence>
<dbReference type="AlphaFoldDB" id="A0AAN6RQE0"/>
<dbReference type="SUPFAM" id="SSF48403">
    <property type="entry name" value="Ankyrin repeat"/>
    <property type="match status" value="1"/>
</dbReference>
<dbReference type="Proteomes" id="UP001303889">
    <property type="component" value="Unassembled WGS sequence"/>
</dbReference>
<dbReference type="GO" id="GO:0003824">
    <property type="term" value="F:catalytic activity"/>
    <property type="evidence" value="ECO:0007669"/>
    <property type="project" value="InterPro"/>
</dbReference>
<dbReference type="Gene3D" id="3.40.50.1580">
    <property type="entry name" value="Nucleoside phosphorylase domain"/>
    <property type="match status" value="1"/>
</dbReference>
<dbReference type="InterPro" id="IPR035994">
    <property type="entry name" value="Nucleoside_phosphorylase_sf"/>
</dbReference>
<reference evidence="5" key="1">
    <citation type="journal article" date="2023" name="Mol. Phylogenet. Evol.">
        <title>Genome-scale phylogeny and comparative genomics of the fungal order Sordariales.</title>
        <authorList>
            <person name="Hensen N."/>
            <person name="Bonometti L."/>
            <person name="Westerberg I."/>
            <person name="Brannstrom I.O."/>
            <person name="Guillou S."/>
            <person name="Cros-Aarteil S."/>
            <person name="Calhoun S."/>
            <person name="Haridas S."/>
            <person name="Kuo A."/>
            <person name="Mondo S."/>
            <person name="Pangilinan J."/>
            <person name="Riley R."/>
            <person name="LaButti K."/>
            <person name="Andreopoulos B."/>
            <person name="Lipzen A."/>
            <person name="Chen C."/>
            <person name="Yan M."/>
            <person name="Daum C."/>
            <person name="Ng V."/>
            <person name="Clum A."/>
            <person name="Steindorff A."/>
            <person name="Ohm R.A."/>
            <person name="Martin F."/>
            <person name="Silar P."/>
            <person name="Natvig D.O."/>
            <person name="Lalanne C."/>
            <person name="Gautier V."/>
            <person name="Ament-Velasquez S.L."/>
            <person name="Kruys A."/>
            <person name="Hutchinson M.I."/>
            <person name="Powell A.J."/>
            <person name="Barry K."/>
            <person name="Miller A.N."/>
            <person name="Grigoriev I.V."/>
            <person name="Debuchy R."/>
            <person name="Gladieux P."/>
            <person name="Hiltunen Thoren M."/>
            <person name="Johannesson H."/>
        </authorList>
    </citation>
    <scope>NUCLEOTIDE SEQUENCE</scope>
    <source>
        <strain evidence="5">CBS 103.79</strain>
    </source>
</reference>
<dbReference type="InterPro" id="IPR036770">
    <property type="entry name" value="Ankyrin_rpt-contain_sf"/>
</dbReference>
<dbReference type="GO" id="GO:0009116">
    <property type="term" value="P:nucleoside metabolic process"/>
    <property type="evidence" value="ECO:0007669"/>
    <property type="project" value="InterPro"/>
</dbReference>
<feature type="region of interest" description="Disordered" evidence="2">
    <location>
        <begin position="41"/>
        <end position="75"/>
    </location>
</feature>
<feature type="chain" id="PRO_5042962693" description="Nephrocystin 3-like N-terminal domain-containing protein" evidence="3">
    <location>
        <begin position="32"/>
        <end position="706"/>
    </location>
</feature>
<feature type="signal peptide" evidence="3">
    <location>
        <begin position="1"/>
        <end position="31"/>
    </location>
</feature>
<keyword evidence="3" id="KW-0732">Signal</keyword>
<dbReference type="InterPro" id="IPR053137">
    <property type="entry name" value="NLR-like"/>
</dbReference>
<evidence type="ECO:0000256" key="2">
    <source>
        <dbReference type="SAM" id="MobiDB-lite"/>
    </source>
</evidence>
<dbReference type="PANTHER" id="PTHR46082">
    <property type="entry name" value="ATP/GTP-BINDING PROTEIN-RELATED"/>
    <property type="match status" value="1"/>
</dbReference>
<comment type="caution">
    <text evidence="5">The sequence shown here is derived from an EMBL/GenBank/DDBJ whole genome shotgun (WGS) entry which is preliminary data.</text>
</comment>
<dbReference type="SUPFAM" id="SSF53167">
    <property type="entry name" value="Purine and uridine phosphorylases"/>
    <property type="match status" value="1"/>
</dbReference>
<sequence>MTNDPSGTYRRTATPTLTTLLLVGFCGLAQARVLVQPGRGLRKPGGRCHGGRGAREDFIQQPRQQSGAMYKRPPPERDRLYKADIVHPLHPPDGCHVECGNDEALLVVRDARDEEDDDPTIHYGLVASASQLMKDARFRDKLADDKGVLCFEMEAAGLMNHFSCLVIRGICDYSDSHTNKEWQGFAAMLAAAYAKDLLHQIPPNKVEEERRIREVLSSGYGRRTGYRHIRPKISNIHAGVDSLKSDNHLHKLKTWLWPPDPSTNRITTKVKRQEGTGNWFVTSIAFLECKLGSRRHLWLYSLAGCGKTALTSTIFDHLYDAQPDPCVCLEFFFDFRDKNNQYLDNMLRSLTFQLYSQCTDARKDLDTLFTSCDDGRKQPETVSLSRTVHGMMQHPQKLQIILDALDECVTRTELLDWMKTLVEEELESGLSGWIHNDNRILIGRDSTNEDIRSYVKARLQRSEKFQKRWASEPFVLEEIESVIGGELMGCRLGWAAYQLDGLEGCLDYDELESALHSLPHDLDDTYSRILRKAVDAIAIPFDAHRQFDPKYRLPCPNEIAPFCSSLVSLVTRRSDEETVMELELAHFFSFPMQDFRTGCEELHNTMLPSLPLCPETEAPIYDVRAQFLLARYSAQYWMDHAKPAETVDGIAMTGLNATAWMLLEKDADVNAQGGLYGNALLAASSGGNKEIAKMLLEKDQNSGRSL</sequence>
<dbReference type="EMBL" id="MU855959">
    <property type="protein sequence ID" value="KAK3898311.1"/>
    <property type="molecule type" value="Genomic_DNA"/>
</dbReference>
<dbReference type="Gene3D" id="3.40.50.300">
    <property type="entry name" value="P-loop containing nucleotide triphosphate hydrolases"/>
    <property type="match status" value="1"/>
</dbReference>
<dbReference type="PANTHER" id="PTHR46082:SF11">
    <property type="entry name" value="AAA+ ATPASE DOMAIN-CONTAINING PROTEIN-RELATED"/>
    <property type="match status" value="1"/>
</dbReference>
<organism evidence="5 6">
    <name type="scientific">Staphylotrichum tortipilum</name>
    <dbReference type="NCBI Taxonomy" id="2831512"/>
    <lineage>
        <taxon>Eukaryota</taxon>
        <taxon>Fungi</taxon>
        <taxon>Dikarya</taxon>
        <taxon>Ascomycota</taxon>
        <taxon>Pezizomycotina</taxon>
        <taxon>Sordariomycetes</taxon>
        <taxon>Sordariomycetidae</taxon>
        <taxon>Sordariales</taxon>
        <taxon>Chaetomiaceae</taxon>
        <taxon>Staphylotrichum</taxon>
    </lineage>
</organism>
<evidence type="ECO:0000256" key="1">
    <source>
        <dbReference type="ARBA" id="ARBA00022737"/>
    </source>
</evidence>
<keyword evidence="6" id="KW-1185">Reference proteome</keyword>
<gene>
    <name evidence="5" type="ORF">C8A05DRAFT_47327</name>
</gene>
<name>A0AAN6RQE0_9PEZI</name>
<keyword evidence="1" id="KW-0677">Repeat</keyword>
<evidence type="ECO:0000259" key="4">
    <source>
        <dbReference type="Pfam" id="PF24883"/>
    </source>
</evidence>
<dbReference type="Gene3D" id="1.25.40.20">
    <property type="entry name" value="Ankyrin repeat-containing domain"/>
    <property type="match status" value="1"/>
</dbReference>
<feature type="domain" description="Nephrocystin 3-like N-terminal" evidence="4">
    <location>
        <begin position="275"/>
        <end position="424"/>
    </location>
</feature>
<dbReference type="InterPro" id="IPR027417">
    <property type="entry name" value="P-loop_NTPase"/>
</dbReference>